<name>A0AAQ3JWE5_9LILI</name>
<dbReference type="EMBL" id="CP136891">
    <property type="protein sequence ID" value="WOK96011.1"/>
    <property type="molecule type" value="Genomic_DNA"/>
</dbReference>
<sequence>MATMQSDIPSSPIAEVGDNFHGEFYRPVAAPIVPDACSIEQDDESDTESGIYKQRRAESPKSENYCKEEEDECSNVVSSNDDEEEVVEKPEAYQTSASKGHKRKRGVGREERSVKSKKDTREEDRAFWELCLAYGYP</sequence>
<reference evidence="2 3" key="1">
    <citation type="submission" date="2023-10" db="EMBL/GenBank/DDBJ databases">
        <title>Chromosome-scale genome assembly provides insights into flower coloration mechanisms of Canna indica.</title>
        <authorList>
            <person name="Li C."/>
        </authorList>
    </citation>
    <scope>NUCLEOTIDE SEQUENCE [LARGE SCALE GENOMIC DNA]</scope>
    <source>
        <tissue evidence="2">Flower</tissue>
    </source>
</reference>
<organism evidence="2 3">
    <name type="scientific">Canna indica</name>
    <name type="common">Indian-shot</name>
    <dbReference type="NCBI Taxonomy" id="4628"/>
    <lineage>
        <taxon>Eukaryota</taxon>
        <taxon>Viridiplantae</taxon>
        <taxon>Streptophyta</taxon>
        <taxon>Embryophyta</taxon>
        <taxon>Tracheophyta</taxon>
        <taxon>Spermatophyta</taxon>
        <taxon>Magnoliopsida</taxon>
        <taxon>Liliopsida</taxon>
        <taxon>Zingiberales</taxon>
        <taxon>Cannaceae</taxon>
        <taxon>Canna</taxon>
    </lineage>
</organism>
<keyword evidence="3" id="KW-1185">Reference proteome</keyword>
<feature type="compositionally biased region" description="Basic and acidic residues" evidence="1">
    <location>
        <begin position="107"/>
        <end position="122"/>
    </location>
</feature>
<dbReference type="Proteomes" id="UP001327560">
    <property type="component" value="Chromosome 2"/>
</dbReference>
<gene>
    <name evidence="2" type="ORF">Cni_G04718</name>
</gene>
<dbReference type="AlphaFoldDB" id="A0AAQ3JWE5"/>
<protein>
    <submittedName>
        <fullName evidence="2">Uncharacterized protein</fullName>
    </submittedName>
</protein>
<accession>A0AAQ3JWE5</accession>
<evidence type="ECO:0000313" key="3">
    <source>
        <dbReference type="Proteomes" id="UP001327560"/>
    </source>
</evidence>
<evidence type="ECO:0000256" key="1">
    <source>
        <dbReference type="SAM" id="MobiDB-lite"/>
    </source>
</evidence>
<proteinExistence type="predicted"/>
<evidence type="ECO:0000313" key="2">
    <source>
        <dbReference type="EMBL" id="WOK96011.1"/>
    </source>
</evidence>
<feature type="region of interest" description="Disordered" evidence="1">
    <location>
        <begin position="36"/>
        <end position="122"/>
    </location>
</feature>
<feature type="compositionally biased region" description="Basic and acidic residues" evidence="1">
    <location>
        <begin position="55"/>
        <end position="67"/>
    </location>
</feature>